<dbReference type="AlphaFoldDB" id="A0A5J4NPT6"/>
<keyword evidence="4" id="KW-0479">Metal-binding</keyword>
<keyword evidence="6" id="KW-0862">Zinc</keyword>
<evidence type="ECO:0000256" key="9">
    <source>
        <dbReference type="PIRSR" id="PIRSR611778-50"/>
    </source>
</evidence>
<comment type="caution">
    <text evidence="12">The sequence shown here is derived from an EMBL/GenBank/DDBJ whole genome shotgun (WGS) entry which is preliminary data.</text>
</comment>
<feature type="modified residue" description="N6-carboxylysine" evidence="9">
    <location>
        <position position="172"/>
    </location>
</feature>
<evidence type="ECO:0000256" key="6">
    <source>
        <dbReference type="ARBA" id="ARBA00022833"/>
    </source>
</evidence>
<organism evidence="12 13">
    <name type="scientific">Paragonimus westermani</name>
    <dbReference type="NCBI Taxonomy" id="34504"/>
    <lineage>
        <taxon>Eukaryota</taxon>
        <taxon>Metazoa</taxon>
        <taxon>Spiralia</taxon>
        <taxon>Lophotrochozoa</taxon>
        <taxon>Platyhelminthes</taxon>
        <taxon>Trematoda</taxon>
        <taxon>Digenea</taxon>
        <taxon>Plagiorchiida</taxon>
        <taxon>Troglotremata</taxon>
        <taxon>Troglotrematidae</taxon>
        <taxon>Paragonimus</taxon>
    </lineage>
</organism>
<evidence type="ECO:0000256" key="2">
    <source>
        <dbReference type="ARBA" id="ARBA00008829"/>
    </source>
</evidence>
<proteinExistence type="inferred from homology"/>
<evidence type="ECO:0000256" key="5">
    <source>
        <dbReference type="ARBA" id="ARBA00022801"/>
    </source>
</evidence>
<dbReference type="Gene3D" id="2.30.40.10">
    <property type="entry name" value="Urease, subunit C, domain 1"/>
    <property type="match status" value="1"/>
</dbReference>
<dbReference type="EMBL" id="QNGE01001452">
    <property type="protein sequence ID" value="KAA3677551.1"/>
    <property type="molecule type" value="Genomic_DNA"/>
</dbReference>
<dbReference type="InterPro" id="IPR006680">
    <property type="entry name" value="Amidohydro-rel"/>
</dbReference>
<dbReference type="GO" id="GO:0005829">
    <property type="term" value="C:cytosol"/>
    <property type="evidence" value="ECO:0007669"/>
    <property type="project" value="TreeGrafter"/>
</dbReference>
<dbReference type="PANTHER" id="PTHR11647">
    <property type="entry name" value="HYDRANTOINASE/DIHYDROPYRIMIDINASE FAMILY MEMBER"/>
    <property type="match status" value="1"/>
</dbReference>
<comment type="PTM">
    <text evidence="9">Carbamylation allows a single lysine to coordinate two divalent metal cations.</text>
</comment>
<dbReference type="Proteomes" id="UP000324629">
    <property type="component" value="Unassembled WGS sequence"/>
</dbReference>
<dbReference type="NCBIfam" id="TIGR02033">
    <property type="entry name" value="D-hydantoinase"/>
    <property type="match status" value="1"/>
</dbReference>
<evidence type="ECO:0000259" key="11">
    <source>
        <dbReference type="Pfam" id="PF01979"/>
    </source>
</evidence>
<evidence type="ECO:0000256" key="3">
    <source>
        <dbReference type="ARBA" id="ARBA00011881"/>
    </source>
</evidence>
<dbReference type="InterPro" id="IPR032466">
    <property type="entry name" value="Metal_Hydrolase"/>
</dbReference>
<dbReference type="PANTHER" id="PTHR11647:SF1">
    <property type="entry name" value="COLLAPSIN RESPONSE MEDIATOR PROTEIN"/>
    <property type="match status" value="1"/>
</dbReference>
<keyword evidence="5" id="KW-0378">Hydrolase</keyword>
<reference evidence="12 13" key="1">
    <citation type="journal article" date="2019" name="Gigascience">
        <title>Whole-genome sequence of the oriental lung fluke Paragonimus westermani.</title>
        <authorList>
            <person name="Oey H."/>
            <person name="Zakrzewski M."/>
            <person name="Narain K."/>
            <person name="Devi K.R."/>
            <person name="Agatsuma T."/>
            <person name="Nawaratna S."/>
            <person name="Gobert G.N."/>
            <person name="Jones M.K."/>
            <person name="Ragan M.A."/>
            <person name="McManus D.P."/>
            <person name="Krause L."/>
        </authorList>
    </citation>
    <scope>NUCLEOTIDE SEQUENCE [LARGE SCALE GENOMIC DNA]</scope>
    <source>
        <strain evidence="12 13">IND2009</strain>
    </source>
</reference>
<dbReference type="InterPro" id="IPR011059">
    <property type="entry name" value="Metal-dep_hydrolase_composite"/>
</dbReference>
<evidence type="ECO:0000256" key="7">
    <source>
        <dbReference type="ARBA" id="ARBA00036696"/>
    </source>
</evidence>
<evidence type="ECO:0000256" key="1">
    <source>
        <dbReference type="ARBA" id="ARBA00001947"/>
    </source>
</evidence>
<gene>
    <name evidence="12" type="ORF">DEA37_0015286</name>
</gene>
<dbReference type="SUPFAM" id="SSF51338">
    <property type="entry name" value="Composite domain of metallo-dependent hydrolases"/>
    <property type="match status" value="1"/>
</dbReference>
<keyword evidence="13" id="KW-1185">Reference proteome</keyword>
<feature type="region of interest" description="Disordered" evidence="10">
    <location>
        <begin position="569"/>
        <end position="603"/>
    </location>
</feature>
<comment type="subunit">
    <text evidence="3">Homotetramer.</text>
</comment>
<evidence type="ECO:0000256" key="10">
    <source>
        <dbReference type="SAM" id="MobiDB-lite"/>
    </source>
</evidence>
<dbReference type="GO" id="GO:0004157">
    <property type="term" value="F:dihydropyrimidinase activity"/>
    <property type="evidence" value="ECO:0007669"/>
    <property type="project" value="UniProtKB-EC"/>
</dbReference>
<comment type="similarity">
    <text evidence="2">Belongs to the metallo-dependent hydrolases superfamily. Hydantoinase/dihydropyrimidinase family.</text>
</comment>
<dbReference type="InterPro" id="IPR011778">
    <property type="entry name" value="Hydantoinase/dihydroPyrase"/>
</dbReference>
<evidence type="ECO:0000256" key="8">
    <source>
        <dbReference type="ARBA" id="ARBA00039113"/>
    </source>
</evidence>
<dbReference type="Pfam" id="PF01979">
    <property type="entry name" value="Amidohydro_1"/>
    <property type="match status" value="1"/>
</dbReference>
<dbReference type="GO" id="GO:0046872">
    <property type="term" value="F:metal ion binding"/>
    <property type="evidence" value="ECO:0007669"/>
    <property type="project" value="UniProtKB-KW"/>
</dbReference>
<dbReference type="GO" id="GO:0006208">
    <property type="term" value="P:pyrimidine nucleobase catabolic process"/>
    <property type="evidence" value="ECO:0007669"/>
    <property type="project" value="TreeGrafter"/>
</dbReference>
<comment type="catalytic activity">
    <reaction evidence="7">
        <text>5,6-dihydrouracil + H2O = 3-(carbamoylamino)propanoate + H(+)</text>
        <dbReference type="Rhea" id="RHEA:16121"/>
        <dbReference type="ChEBI" id="CHEBI:11892"/>
        <dbReference type="ChEBI" id="CHEBI:15377"/>
        <dbReference type="ChEBI" id="CHEBI:15378"/>
        <dbReference type="ChEBI" id="CHEBI:15901"/>
        <dbReference type="EC" id="3.5.2.2"/>
    </reaction>
</comment>
<dbReference type="FunFam" id="3.20.20.140:FF:000001">
    <property type="entry name" value="Dihydropyrimidinase like 3"/>
    <property type="match status" value="1"/>
</dbReference>
<accession>A0A5J4NPT6</accession>
<comment type="cofactor">
    <cofactor evidence="1">
        <name>Zn(2+)</name>
        <dbReference type="ChEBI" id="CHEBI:29105"/>
    </cofactor>
</comment>
<sequence>MTVYQCVSYSLTILADVRFTFKMNDTKIQVGLKKLPIHLQASLFIHIFTVQVGLHLTIPGGVRVIDATGKLVLPGGIDTHTHMQMPFMGCCTSDDFYTGTRAAIAGGTTTIIDFVAPPKGSSLLKMYDQYREWADAKVCCDYALHVIVPHFDEKVADEMEILVKAKGINSFKVFFAYADSLMLEDDEAFCVFKRCKELGALAMVHAENGKLIKILQDELYTSGIHGPEGHLYSRPEAAELEATNRAIMLAEAAGCPLYVVHVMSDRAARLISEVRRKGTPVIGEAVASALATDGRKYSHECWHHAAGHVMSPPLRPDPNVSLELMKCLGHGDLEVTGSDHCVFKTEQKAIGKDDFRKIPNGVNGVEDRMSAIWEKGVVSGILDPCKFVAVTSSNAAKIFNLYPRKGRIDVGSDADLVIWDAEATRTISATTHHQNVDFNVFEGLRCHGVPCTVLSGGRVVMEDGELRVTQGAGRFLPCAPFAAYVYDRLQSFTEVSIFSEIPFFARFGLSPLVCARVCLLFELRLTNASRCSLNPTQKFFWQSHAVKPVLREPYTGPVSKTFQCEDDSGTTDGLKNGAANGGVGPAGDGPRTRSPTRCGGRNMQESSFSLSGVQIDDKCQVRSTIRTKQPPGGASTALW</sequence>
<dbReference type="CDD" id="cd01314">
    <property type="entry name" value="D-HYD"/>
    <property type="match status" value="1"/>
</dbReference>
<dbReference type="EC" id="3.5.2.2" evidence="8"/>
<evidence type="ECO:0000313" key="13">
    <source>
        <dbReference type="Proteomes" id="UP000324629"/>
    </source>
</evidence>
<evidence type="ECO:0000313" key="12">
    <source>
        <dbReference type="EMBL" id="KAA3677551.1"/>
    </source>
</evidence>
<dbReference type="InterPro" id="IPR050378">
    <property type="entry name" value="Metallo-dep_Hydrolases_sf"/>
</dbReference>
<evidence type="ECO:0000256" key="4">
    <source>
        <dbReference type="ARBA" id="ARBA00022723"/>
    </source>
</evidence>
<name>A0A5J4NPT6_9TREM</name>
<dbReference type="SUPFAM" id="SSF51556">
    <property type="entry name" value="Metallo-dependent hydrolases"/>
    <property type="match status" value="1"/>
</dbReference>
<protein>
    <recommendedName>
        <fullName evidence="8">dihydropyrimidinase</fullName>
        <ecNumber evidence="8">3.5.2.2</ecNumber>
    </recommendedName>
</protein>
<dbReference type="Gene3D" id="3.20.20.140">
    <property type="entry name" value="Metal-dependent hydrolases"/>
    <property type="match status" value="1"/>
</dbReference>
<feature type="domain" description="Amidohydrolase-related" evidence="11">
    <location>
        <begin position="71"/>
        <end position="458"/>
    </location>
</feature>